<dbReference type="OrthoDB" id="9811959at2"/>
<dbReference type="EMBL" id="NSKE01000014">
    <property type="protein sequence ID" value="PAU92718.1"/>
    <property type="molecule type" value="Genomic_DNA"/>
</dbReference>
<dbReference type="InterPro" id="IPR012657">
    <property type="entry name" value="23S_rRNA-intervening_sequence"/>
</dbReference>
<reference evidence="1 2" key="1">
    <citation type="submission" date="2017-08" db="EMBL/GenBank/DDBJ databases">
        <title>Aliifodinibius alkalisoli sp. nov., isolated from saline alkaline soil.</title>
        <authorList>
            <person name="Liu D."/>
            <person name="Zhang G."/>
        </authorList>
    </citation>
    <scope>NUCLEOTIDE SEQUENCE [LARGE SCALE GENOMIC DNA]</scope>
    <source>
        <strain evidence="1 2">WN023</strain>
    </source>
</reference>
<dbReference type="Pfam" id="PF05635">
    <property type="entry name" value="23S_rRNA_IVP"/>
    <property type="match status" value="1"/>
</dbReference>
<evidence type="ECO:0000313" key="2">
    <source>
        <dbReference type="Proteomes" id="UP000218831"/>
    </source>
</evidence>
<sequence>MLDLSHKKMIIWKKGIALIKTIYQVTENFPNEEKFGLVSQLRRAAVSVISNISEGEARKTSKEKRRFYEIACASLVEVDAQIEISLELGFIKKDDIKELSDLLNECFAMLSKLKTSR</sequence>
<dbReference type="AlphaFoldDB" id="A0A2A2G5Z4"/>
<accession>A0A2A2G5Z4</accession>
<dbReference type="SUPFAM" id="SSF158446">
    <property type="entry name" value="IVS-encoded protein-like"/>
    <property type="match status" value="1"/>
</dbReference>
<dbReference type="PANTHER" id="PTHR38471:SF2">
    <property type="entry name" value="FOUR HELIX BUNDLE PROTEIN"/>
    <property type="match status" value="1"/>
</dbReference>
<organism evidence="1 2">
    <name type="scientific">Fodinibius salipaludis</name>
    <dbReference type="NCBI Taxonomy" id="2032627"/>
    <lineage>
        <taxon>Bacteria</taxon>
        <taxon>Pseudomonadati</taxon>
        <taxon>Balneolota</taxon>
        <taxon>Balneolia</taxon>
        <taxon>Balneolales</taxon>
        <taxon>Balneolaceae</taxon>
        <taxon>Fodinibius</taxon>
    </lineage>
</organism>
<dbReference type="RefSeq" id="WP_095607698.1">
    <property type="nucleotide sequence ID" value="NZ_NSKE01000014.1"/>
</dbReference>
<evidence type="ECO:0000313" key="1">
    <source>
        <dbReference type="EMBL" id="PAU92718.1"/>
    </source>
</evidence>
<dbReference type="NCBIfam" id="TIGR02436">
    <property type="entry name" value="four helix bundle protein"/>
    <property type="match status" value="1"/>
</dbReference>
<gene>
    <name evidence="1" type="ORF">CK503_15250</name>
</gene>
<dbReference type="Gene3D" id="1.20.1440.60">
    <property type="entry name" value="23S rRNA-intervening sequence"/>
    <property type="match status" value="1"/>
</dbReference>
<name>A0A2A2G5Z4_9BACT</name>
<dbReference type="PANTHER" id="PTHR38471">
    <property type="entry name" value="FOUR HELIX BUNDLE PROTEIN"/>
    <property type="match status" value="1"/>
</dbReference>
<protein>
    <submittedName>
        <fullName evidence="1">Four helix bundle protein</fullName>
    </submittedName>
</protein>
<comment type="caution">
    <text evidence="1">The sequence shown here is derived from an EMBL/GenBank/DDBJ whole genome shotgun (WGS) entry which is preliminary data.</text>
</comment>
<dbReference type="CDD" id="cd16377">
    <property type="entry name" value="23S_rRNA_IVP_like"/>
    <property type="match status" value="1"/>
</dbReference>
<dbReference type="InterPro" id="IPR036583">
    <property type="entry name" value="23S_rRNA_IVS_sf"/>
</dbReference>
<proteinExistence type="predicted"/>
<keyword evidence="2" id="KW-1185">Reference proteome</keyword>
<dbReference type="Proteomes" id="UP000218831">
    <property type="component" value="Unassembled WGS sequence"/>
</dbReference>